<dbReference type="InterPro" id="IPR019734">
    <property type="entry name" value="TPR_rpt"/>
</dbReference>
<dbReference type="SUPFAM" id="SSF48452">
    <property type="entry name" value="TPR-like"/>
    <property type="match status" value="2"/>
</dbReference>
<dbReference type="Pfam" id="PF13424">
    <property type="entry name" value="TPR_12"/>
    <property type="match status" value="2"/>
</dbReference>
<proteinExistence type="predicted"/>
<dbReference type="InterPro" id="IPR053137">
    <property type="entry name" value="NLR-like"/>
</dbReference>
<dbReference type="SMART" id="SM00028">
    <property type="entry name" value="TPR"/>
    <property type="match status" value="4"/>
</dbReference>
<evidence type="ECO:0000313" key="1">
    <source>
        <dbReference type="EMBL" id="NJP33755.1"/>
    </source>
</evidence>
<evidence type="ECO:0000313" key="2">
    <source>
        <dbReference type="Proteomes" id="UP000783871"/>
    </source>
</evidence>
<accession>A0ABX0ZD08</accession>
<name>A0ABX0ZD08_9ACTN</name>
<dbReference type="Gene3D" id="1.25.40.10">
    <property type="entry name" value="Tetratricopeptide repeat domain"/>
    <property type="match status" value="2"/>
</dbReference>
<dbReference type="Proteomes" id="UP000783871">
    <property type="component" value="Unassembled WGS sequence"/>
</dbReference>
<comment type="caution">
    <text evidence="1">The sequence shown here is derived from an EMBL/GenBank/DDBJ whole genome shotgun (WGS) entry which is preliminary data.</text>
</comment>
<organism evidence="1 2">
    <name type="scientific">Micromonospora thermarum</name>
    <dbReference type="NCBI Taxonomy" id="2720024"/>
    <lineage>
        <taxon>Bacteria</taxon>
        <taxon>Bacillati</taxon>
        <taxon>Actinomycetota</taxon>
        <taxon>Actinomycetes</taxon>
        <taxon>Micromonosporales</taxon>
        <taxon>Micromonosporaceae</taxon>
        <taxon>Micromonospora</taxon>
    </lineage>
</organism>
<keyword evidence="2" id="KW-1185">Reference proteome</keyword>
<protein>
    <submittedName>
        <fullName evidence="1">Tetratricopeptide repeat protein</fullName>
    </submittedName>
</protein>
<dbReference type="RefSeq" id="WP_168002124.1">
    <property type="nucleotide sequence ID" value="NZ_JAATEO010000018.1"/>
</dbReference>
<dbReference type="PANTHER" id="PTHR46082">
    <property type="entry name" value="ATP/GTP-BINDING PROTEIN-RELATED"/>
    <property type="match status" value="1"/>
</dbReference>
<dbReference type="PANTHER" id="PTHR46082:SF11">
    <property type="entry name" value="AAA+ ATPASE DOMAIN-CONTAINING PROTEIN-RELATED"/>
    <property type="match status" value="1"/>
</dbReference>
<dbReference type="InterPro" id="IPR011990">
    <property type="entry name" value="TPR-like_helical_dom_sf"/>
</dbReference>
<reference evidence="1 2" key="1">
    <citation type="submission" date="2020-03" db="EMBL/GenBank/DDBJ databases">
        <title>WGS of actinomycetes isolated from Thailand.</title>
        <authorList>
            <person name="Thawai C."/>
        </authorList>
    </citation>
    <scope>NUCLEOTIDE SEQUENCE [LARGE SCALE GENOMIC DNA]</scope>
    <source>
        <strain evidence="1 2">HSS6-12</strain>
    </source>
</reference>
<sequence length="731" mass="78342">MPDSANHLTAIAEAAESVLSRTTYRSMRMDEVAGELRIESGRGRPSGHRGRSGVWLYGEVKAKGVLAALAVAHAWQRWTAERPQQAQPHAHRRAEDARAAVRHAFADVAAFCRKHDFLLGQLRAGLGDTAADRVRGAAAGGSHSAGEHDFGEGHLAVIAREAWHGRSAIFADYLAGHLASATAAFAPPRLPKGAALHLSSVATVACTDDREATPDVLAAGLEGYWFGRYVSSNVPWARSLESAEAVLSRAETSGRAARHRIDAHGALIMELLSTNVLLVRAAEEAGHAERLVAAAIDGPYATGPEGSETRRQLIEVRADLTSRLSLALHRLGRHQESLASIETSLRLSDEALADPSRKARALTNLADTLAAIGRPDEAVEHAEQAVRIRSATTGQSDPTSRERLSLSRNALVRAYAAGGRLDEAVRESRLLLADRALHPRGIHLARLGLADVLFQAGHPTRGALLARQTHLTDTPGYLPFSYAYQHTLLIIARCTLDLERPAEAAALLAASPALDDWFRTTVSPQLAIEIRLCRAEATGEPAELNAVARLADQTLGPAHPTTLQVRRTVARTRLVSGDAEAALRDWNAIRNDEARLAPRHPVRVGTLTGIAEAHAALGQIDRAQAHFAEARAIADGTAADRHPLALAARLGAARLAARIGRTGEAVDLLEQILDRSPAYDRRIGASSDDGAWELPALEDDHPLLRAAHALLAELRPDAVSGLDGAWWTITE</sequence>
<gene>
    <name evidence="1" type="ORF">HCJ94_17650</name>
</gene>
<dbReference type="EMBL" id="JAATEO010000018">
    <property type="protein sequence ID" value="NJP33755.1"/>
    <property type="molecule type" value="Genomic_DNA"/>
</dbReference>